<name>A0A6S6ZX34_9BURK</name>
<organism evidence="2 3">
    <name type="scientific">Achromobacter deleyi</name>
    <dbReference type="NCBI Taxonomy" id="1353891"/>
    <lineage>
        <taxon>Bacteria</taxon>
        <taxon>Pseudomonadati</taxon>
        <taxon>Pseudomonadota</taxon>
        <taxon>Betaproteobacteria</taxon>
        <taxon>Burkholderiales</taxon>
        <taxon>Alcaligenaceae</taxon>
        <taxon>Achromobacter</taxon>
    </lineage>
</organism>
<dbReference type="InterPro" id="IPR029068">
    <property type="entry name" value="Glyas_Bleomycin-R_OHBP_Dase"/>
</dbReference>
<proteinExistence type="predicted"/>
<dbReference type="AlphaFoldDB" id="A0A6S6ZX34"/>
<evidence type="ECO:0000313" key="2">
    <source>
        <dbReference type="EMBL" id="CAB3665893.1"/>
    </source>
</evidence>
<gene>
    <name evidence="2" type="ORF">LMG3458_00837</name>
</gene>
<protein>
    <recommendedName>
        <fullName evidence="1">VOC domain-containing protein</fullName>
    </recommendedName>
</protein>
<dbReference type="EMBL" id="CADIJO010000002">
    <property type="protein sequence ID" value="CAB3665893.1"/>
    <property type="molecule type" value="Genomic_DNA"/>
</dbReference>
<accession>A0A6S6ZX34</accession>
<dbReference type="CDD" id="cd06587">
    <property type="entry name" value="VOC"/>
    <property type="match status" value="1"/>
</dbReference>
<dbReference type="InterPro" id="IPR037523">
    <property type="entry name" value="VOC_core"/>
</dbReference>
<dbReference type="Proteomes" id="UP000494111">
    <property type="component" value="Unassembled WGS sequence"/>
</dbReference>
<dbReference type="InterPro" id="IPR004360">
    <property type="entry name" value="Glyas_Fos-R_dOase_dom"/>
</dbReference>
<evidence type="ECO:0000313" key="3">
    <source>
        <dbReference type="Proteomes" id="UP000494111"/>
    </source>
</evidence>
<sequence>MTLAYLPELTASMGVTDMNASLSWYCDVLGFSLLNRVDEIGWAELSTGVPGVTLGLSQNEKVAVGGGATNVWGVKDIDEAKAHLDAHGVKQDGDIQHVPGMVKLITFYDPDGNAMMFAQTLTAED</sequence>
<dbReference type="Pfam" id="PF00903">
    <property type="entry name" value="Glyoxalase"/>
    <property type="match status" value="1"/>
</dbReference>
<feature type="domain" description="VOC" evidence="1">
    <location>
        <begin position="6"/>
        <end position="120"/>
    </location>
</feature>
<dbReference type="RefSeq" id="WP_175191238.1">
    <property type="nucleotide sequence ID" value="NZ_CADIJO010000002.1"/>
</dbReference>
<reference evidence="2 3" key="1">
    <citation type="submission" date="2020-04" db="EMBL/GenBank/DDBJ databases">
        <authorList>
            <person name="De Canck E."/>
        </authorList>
    </citation>
    <scope>NUCLEOTIDE SEQUENCE [LARGE SCALE GENOMIC DNA]</scope>
    <source>
        <strain evidence="2 3">LMG 3458</strain>
    </source>
</reference>
<dbReference type="PROSITE" id="PS51819">
    <property type="entry name" value="VOC"/>
    <property type="match status" value="1"/>
</dbReference>
<dbReference type="Gene3D" id="3.10.180.10">
    <property type="entry name" value="2,3-Dihydroxybiphenyl 1,2-Dioxygenase, domain 1"/>
    <property type="match status" value="1"/>
</dbReference>
<dbReference type="SUPFAM" id="SSF54593">
    <property type="entry name" value="Glyoxalase/Bleomycin resistance protein/Dihydroxybiphenyl dioxygenase"/>
    <property type="match status" value="1"/>
</dbReference>
<evidence type="ECO:0000259" key="1">
    <source>
        <dbReference type="PROSITE" id="PS51819"/>
    </source>
</evidence>